<evidence type="ECO:0000313" key="5">
    <source>
        <dbReference type="Proteomes" id="UP000248326"/>
    </source>
</evidence>
<proteinExistence type="inferred from homology"/>
<keyword evidence="3" id="KW-0687">Ribonucleoprotein</keyword>
<comment type="function">
    <text evidence="3">Binds together with bS18 to 16S ribosomal RNA.</text>
</comment>
<dbReference type="GO" id="GO:0005737">
    <property type="term" value="C:cytoplasm"/>
    <property type="evidence" value="ECO:0007669"/>
    <property type="project" value="UniProtKB-ARBA"/>
</dbReference>
<dbReference type="HAMAP" id="MF_00360">
    <property type="entry name" value="Ribosomal_bS6"/>
    <property type="match status" value="1"/>
</dbReference>
<keyword evidence="3" id="KW-0694">RNA-binding</keyword>
<dbReference type="Gene3D" id="3.30.70.60">
    <property type="match status" value="1"/>
</dbReference>
<reference evidence="4 5" key="1">
    <citation type="submission" date="2018-06" db="EMBL/GenBank/DDBJ databases">
        <title>Genomic Encyclopedia of Type Strains, Phase IV (KMG-IV): sequencing the most valuable type-strain genomes for metagenomic binning, comparative biology and taxonomic classification.</title>
        <authorList>
            <person name="Goeker M."/>
        </authorList>
    </citation>
    <scope>NUCLEOTIDE SEQUENCE [LARGE SCALE GENOMIC DNA]</scope>
    <source>
        <strain evidence="4 5">DSM 18048</strain>
    </source>
</reference>
<dbReference type="GO" id="GO:0005840">
    <property type="term" value="C:ribosome"/>
    <property type="evidence" value="ECO:0007669"/>
    <property type="project" value="UniProtKB-KW"/>
</dbReference>
<dbReference type="InterPro" id="IPR035980">
    <property type="entry name" value="Ribosomal_bS6_sf"/>
</dbReference>
<dbReference type="CDD" id="cd00473">
    <property type="entry name" value="bS6"/>
    <property type="match status" value="1"/>
</dbReference>
<dbReference type="GO" id="GO:1990904">
    <property type="term" value="C:ribonucleoprotein complex"/>
    <property type="evidence" value="ECO:0007669"/>
    <property type="project" value="UniProtKB-KW"/>
</dbReference>
<comment type="similarity">
    <text evidence="1 3">Belongs to the bacterial ribosomal protein bS6 family.</text>
</comment>
<name>A0A318S536_9DEIO</name>
<dbReference type="GO" id="GO:0003735">
    <property type="term" value="F:structural constituent of ribosome"/>
    <property type="evidence" value="ECO:0007669"/>
    <property type="project" value="InterPro"/>
</dbReference>
<dbReference type="PANTHER" id="PTHR21011:SF1">
    <property type="entry name" value="SMALL RIBOSOMAL SUBUNIT PROTEIN BS6M"/>
    <property type="match status" value="1"/>
</dbReference>
<comment type="caution">
    <text evidence="4">The sequence shown here is derived from an EMBL/GenBank/DDBJ whole genome shotgun (WGS) entry which is preliminary data.</text>
</comment>
<sequence>MMNTYDLNLILSPNLSADQVVTEKEYVENTVKAAGGEIVNLDEAGNRRLAYSVEKDREGYFLFYQVHMTGNPERAVASVLRLRDNIRRVLVVKDRPEWKTKKA</sequence>
<keyword evidence="5" id="KW-1185">Reference proteome</keyword>
<accession>A0A318S536</accession>
<evidence type="ECO:0000256" key="3">
    <source>
        <dbReference type="HAMAP-Rule" id="MF_00360"/>
    </source>
</evidence>
<dbReference type="SUPFAM" id="SSF54995">
    <property type="entry name" value="Ribosomal protein S6"/>
    <property type="match status" value="1"/>
</dbReference>
<keyword evidence="3 4" id="KW-0689">Ribosomal protein</keyword>
<dbReference type="EMBL" id="QJSX01000008">
    <property type="protein sequence ID" value="PYE53594.1"/>
    <property type="molecule type" value="Genomic_DNA"/>
</dbReference>
<evidence type="ECO:0000256" key="1">
    <source>
        <dbReference type="ARBA" id="ARBA00009512"/>
    </source>
</evidence>
<dbReference type="GO" id="GO:0006412">
    <property type="term" value="P:translation"/>
    <property type="evidence" value="ECO:0007669"/>
    <property type="project" value="UniProtKB-UniRule"/>
</dbReference>
<dbReference type="InterPro" id="IPR000529">
    <property type="entry name" value="Ribosomal_bS6"/>
</dbReference>
<keyword evidence="3" id="KW-0699">rRNA-binding</keyword>
<evidence type="ECO:0000313" key="4">
    <source>
        <dbReference type="EMBL" id="PYE53594.1"/>
    </source>
</evidence>
<dbReference type="InterPro" id="IPR014717">
    <property type="entry name" value="Transl_elong_EF1B/ribsomal_bS6"/>
</dbReference>
<dbReference type="PANTHER" id="PTHR21011">
    <property type="entry name" value="MITOCHONDRIAL 28S RIBOSOMAL PROTEIN S6"/>
    <property type="match status" value="1"/>
</dbReference>
<dbReference type="InterPro" id="IPR020814">
    <property type="entry name" value="Ribosomal_S6_plastid/chlpt"/>
</dbReference>
<dbReference type="Proteomes" id="UP000248326">
    <property type="component" value="Unassembled WGS sequence"/>
</dbReference>
<dbReference type="GO" id="GO:0070181">
    <property type="term" value="F:small ribosomal subunit rRNA binding"/>
    <property type="evidence" value="ECO:0007669"/>
    <property type="project" value="TreeGrafter"/>
</dbReference>
<dbReference type="Pfam" id="PF01250">
    <property type="entry name" value="Ribosomal_S6"/>
    <property type="match status" value="1"/>
</dbReference>
<evidence type="ECO:0000256" key="2">
    <source>
        <dbReference type="ARBA" id="ARBA00035294"/>
    </source>
</evidence>
<protein>
    <recommendedName>
        <fullName evidence="2 3">Small ribosomal subunit protein bS6</fullName>
    </recommendedName>
</protein>
<gene>
    <name evidence="3" type="primary">rpsF</name>
    <name evidence="4" type="ORF">DES52_108123</name>
</gene>
<dbReference type="AlphaFoldDB" id="A0A318S536"/>
<dbReference type="NCBIfam" id="TIGR00166">
    <property type="entry name" value="S6"/>
    <property type="match status" value="1"/>
</dbReference>
<organism evidence="4 5">
    <name type="scientific">Deinococcus yavapaiensis KR-236</name>
    <dbReference type="NCBI Taxonomy" id="694435"/>
    <lineage>
        <taxon>Bacteria</taxon>
        <taxon>Thermotogati</taxon>
        <taxon>Deinococcota</taxon>
        <taxon>Deinococci</taxon>
        <taxon>Deinococcales</taxon>
        <taxon>Deinococcaceae</taxon>
        <taxon>Deinococcus</taxon>
    </lineage>
</organism>